<name>A0ACC3AXY2_9EURO</name>
<dbReference type="EMBL" id="JAOPJF010000048">
    <property type="protein sequence ID" value="KAK1142634.1"/>
    <property type="molecule type" value="Genomic_DNA"/>
</dbReference>
<accession>A0ACC3AXY2</accession>
<organism evidence="1 2">
    <name type="scientific">Aspergillus melleus</name>
    <dbReference type="NCBI Taxonomy" id="138277"/>
    <lineage>
        <taxon>Eukaryota</taxon>
        <taxon>Fungi</taxon>
        <taxon>Dikarya</taxon>
        <taxon>Ascomycota</taxon>
        <taxon>Pezizomycotina</taxon>
        <taxon>Eurotiomycetes</taxon>
        <taxon>Eurotiomycetidae</taxon>
        <taxon>Eurotiales</taxon>
        <taxon>Aspergillaceae</taxon>
        <taxon>Aspergillus</taxon>
        <taxon>Aspergillus subgen. Circumdati</taxon>
    </lineage>
</organism>
<gene>
    <name evidence="1" type="ORF">N8T08_007438</name>
</gene>
<sequence>MARHPTYILAPNLQFKAETGPIALGNLIADPFRPHRALTSISPTALQQNYPRIESVTDHEFSKFSTSSHDVSMSVWAHFVHAVSAKISRNHGSTQRTEYTMEALETNYMAEDPSPEEIRARVAVPRVQSFMKAGSIPGFRQPVYMVTGVKIANGLRALEEWGNNGASEVDIGSDAPTPAGQVAGGVSTARSSSAEASDRWRAADNIVFAYQLLKIEIKGWKGARLEYDELRHRAAFLNNDSEDDDELNGANGGVLQVSTSAARTNNLPRLSNIDHFTSVSLGEGDDQITCISAVDS</sequence>
<evidence type="ECO:0000313" key="1">
    <source>
        <dbReference type="EMBL" id="KAK1142634.1"/>
    </source>
</evidence>
<dbReference type="Proteomes" id="UP001177260">
    <property type="component" value="Unassembled WGS sequence"/>
</dbReference>
<evidence type="ECO:0000313" key="2">
    <source>
        <dbReference type="Proteomes" id="UP001177260"/>
    </source>
</evidence>
<keyword evidence="2" id="KW-1185">Reference proteome</keyword>
<comment type="caution">
    <text evidence="1">The sequence shown here is derived from an EMBL/GenBank/DDBJ whole genome shotgun (WGS) entry which is preliminary data.</text>
</comment>
<protein>
    <submittedName>
        <fullName evidence="1">Uncharacterized protein</fullName>
    </submittedName>
</protein>
<proteinExistence type="predicted"/>
<reference evidence="1 2" key="1">
    <citation type="journal article" date="2023" name="ACS Omega">
        <title>Identification of the Neoaspergillic Acid Biosynthesis Gene Cluster by Establishing an In Vitro CRISPR-Ribonucleoprotein Genetic System in Aspergillus melleus.</title>
        <authorList>
            <person name="Yuan B."/>
            <person name="Grau M.F."/>
            <person name="Murata R.M."/>
            <person name="Torok T."/>
            <person name="Venkateswaran K."/>
            <person name="Stajich J.E."/>
            <person name="Wang C.C.C."/>
        </authorList>
    </citation>
    <scope>NUCLEOTIDE SEQUENCE [LARGE SCALE GENOMIC DNA]</scope>
    <source>
        <strain evidence="1 2">IMV 1140</strain>
    </source>
</reference>